<gene>
    <name evidence="2" type="ORF">CPB84DRAFT_910731</name>
</gene>
<feature type="transmembrane region" description="Helical" evidence="1">
    <location>
        <begin position="263"/>
        <end position="281"/>
    </location>
</feature>
<keyword evidence="1" id="KW-0472">Membrane</keyword>
<feature type="transmembrane region" description="Helical" evidence="1">
    <location>
        <begin position="301"/>
        <end position="321"/>
    </location>
</feature>
<keyword evidence="1" id="KW-1133">Transmembrane helix</keyword>
<feature type="transmembrane region" description="Helical" evidence="1">
    <location>
        <begin position="232"/>
        <end position="251"/>
    </location>
</feature>
<reference evidence="2" key="1">
    <citation type="submission" date="2020-11" db="EMBL/GenBank/DDBJ databases">
        <authorList>
            <consortium name="DOE Joint Genome Institute"/>
            <person name="Ahrendt S."/>
            <person name="Riley R."/>
            <person name="Andreopoulos W."/>
            <person name="LaButti K."/>
            <person name="Pangilinan J."/>
            <person name="Ruiz-duenas F.J."/>
            <person name="Barrasa J.M."/>
            <person name="Sanchez-Garcia M."/>
            <person name="Camarero S."/>
            <person name="Miyauchi S."/>
            <person name="Serrano A."/>
            <person name="Linde D."/>
            <person name="Babiker R."/>
            <person name="Drula E."/>
            <person name="Ayuso-Fernandez I."/>
            <person name="Pacheco R."/>
            <person name="Padilla G."/>
            <person name="Ferreira P."/>
            <person name="Barriuso J."/>
            <person name="Kellner H."/>
            <person name="Castanera R."/>
            <person name="Alfaro M."/>
            <person name="Ramirez L."/>
            <person name="Pisabarro A.G."/>
            <person name="Kuo A."/>
            <person name="Tritt A."/>
            <person name="Lipzen A."/>
            <person name="He G."/>
            <person name="Yan M."/>
            <person name="Ng V."/>
            <person name="Cullen D."/>
            <person name="Martin F."/>
            <person name="Rosso M.-N."/>
            <person name="Henrissat B."/>
            <person name="Hibbett D."/>
            <person name="Martinez A.T."/>
            <person name="Grigoriev I.V."/>
        </authorList>
    </citation>
    <scope>NUCLEOTIDE SEQUENCE</scope>
    <source>
        <strain evidence="2">AH 44721</strain>
    </source>
</reference>
<protein>
    <recommendedName>
        <fullName evidence="4">Transmembrane protein</fullName>
    </recommendedName>
</protein>
<dbReference type="EMBL" id="JADNYJ010000039">
    <property type="protein sequence ID" value="KAF8901905.1"/>
    <property type="molecule type" value="Genomic_DNA"/>
</dbReference>
<organism evidence="2 3">
    <name type="scientific">Gymnopilus junonius</name>
    <name type="common">Spectacular rustgill mushroom</name>
    <name type="synonym">Gymnopilus spectabilis subsp. junonius</name>
    <dbReference type="NCBI Taxonomy" id="109634"/>
    <lineage>
        <taxon>Eukaryota</taxon>
        <taxon>Fungi</taxon>
        <taxon>Dikarya</taxon>
        <taxon>Basidiomycota</taxon>
        <taxon>Agaricomycotina</taxon>
        <taxon>Agaricomycetes</taxon>
        <taxon>Agaricomycetidae</taxon>
        <taxon>Agaricales</taxon>
        <taxon>Agaricineae</taxon>
        <taxon>Hymenogastraceae</taxon>
        <taxon>Gymnopilus</taxon>
    </lineage>
</organism>
<accession>A0A9P5NR59</accession>
<evidence type="ECO:0000256" key="1">
    <source>
        <dbReference type="SAM" id="Phobius"/>
    </source>
</evidence>
<dbReference type="AlphaFoldDB" id="A0A9P5NR59"/>
<keyword evidence="1" id="KW-0812">Transmembrane</keyword>
<dbReference type="Proteomes" id="UP000724874">
    <property type="component" value="Unassembled WGS sequence"/>
</dbReference>
<proteinExistence type="predicted"/>
<dbReference type="InterPro" id="IPR027948">
    <property type="entry name" value="DUF4436"/>
</dbReference>
<dbReference type="Pfam" id="PF14494">
    <property type="entry name" value="DUF4436"/>
    <property type="match status" value="1"/>
</dbReference>
<evidence type="ECO:0000313" key="2">
    <source>
        <dbReference type="EMBL" id="KAF8901905.1"/>
    </source>
</evidence>
<keyword evidence="3" id="KW-1185">Reference proteome</keyword>
<sequence>MSLSMYRNIPSKTFQLLCLSAFFITTSITIFVTAASYLVVKPLNFIAPNPSPINAQIILTAELISADATMRTLTMNWYPGLASGCTPDTNFVADIYFDPDLLDVSSPSFSLTQPFLPAYQLNASQFCGSTAPVDFAVFQTVTKLLGSNLNAQLSSELATLQEYPFDVYDAHFLIYARDHDTGGVITLNVTKSYGVAVNFEVTPTRTVIEGNLKISPYLVVYLQVGRAKAAKAFVILVGVSNWLVAAAFLVISASTLIYPNPRHYAEMFVLPIGVLFAFTSIRANLPGAPAGFGARIDLYTILPVLVVVTLCGFFLLLMVLLRRLYDGKPISPLLSYTPGPAPSTLTPEIEIPMQKIVMGSELGTVRR</sequence>
<evidence type="ECO:0000313" key="3">
    <source>
        <dbReference type="Proteomes" id="UP000724874"/>
    </source>
</evidence>
<dbReference type="OrthoDB" id="2923771at2759"/>
<comment type="caution">
    <text evidence="2">The sequence shown here is derived from an EMBL/GenBank/DDBJ whole genome shotgun (WGS) entry which is preliminary data.</text>
</comment>
<name>A0A9P5NR59_GYMJU</name>
<evidence type="ECO:0008006" key="4">
    <source>
        <dbReference type="Google" id="ProtNLM"/>
    </source>
</evidence>